<evidence type="ECO:0000313" key="1">
    <source>
        <dbReference type="EMBL" id="GEU63564.1"/>
    </source>
</evidence>
<sequence>MVSTPKAVLTRLSNITNETFQRDVASSTTRVSHAPLSPLRAPPHDTTLADFALLQKLDQVGRSLKRVQSLIEERQQKTSQTKD</sequence>
<protein>
    <submittedName>
        <fullName evidence="1">Keto acyl-acyl carrier protein synthase II</fullName>
    </submittedName>
</protein>
<proteinExistence type="predicted"/>
<accession>A0A6L2LTD2</accession>
<name>A0A6L2LTD2_TANCI</name>
<gene>
    <name evidence="1" type="ORF">Tci_035542</name>
</gene>
<comment type="caution">
    <text evidence="1">The sequence shown here is derived from an EMBL/GenBank/DDBJ whole genome shotgun (WGS) entry which is preliminary data.</text>
</comment>
<reference evidence="1" key="1">
    <citation type="journal article" date="2019" name="Sci. Rep.">
        <title>Draft genome of Tanacetum cinerariifolium, the natural source of mosquito coil.</title>
        <authorList>
            <person name="Yamashiro T."/>
            <person name="Shiraishi A."/>
            <person name="Satake H."/>
            <person name="Nakayama K."/>
        </authorList>
    </citation>
    <scope>NUCLEOTIDE SEQUENCE</scope>
</reference>
<dbReference type="EMBL" id="BKCJ010004868">
    <property type="protein sequence ID" value="GEU63564.1"/>
    <property type="molecule type" value="Genomic_DNA"/>
</dbReference>
<dbReference type="AlphaFoldDB" id="A0A6L2LTD2"/>
<organism evidence="1">
    <name type="scientific">Tanacetum cinerariifolium</name>
    <name type="common">Dalmatian daisy</name>
    <name type="synonym">Chrysanthemum cinerariifolium</name>
    <dbReference type="NCBI Taxonomy" id="118510"/>
    <lineage>
        <taxon>Eukaryota</taxon>
        <taxon>Viridiplantae</taxon>
        <taxon>Streptophyta</taxon>
        <taxon>Embryophyta</taxon>
        <taxon>Tracheophyta</taxon>
        <taxon>Spermatophyta</taxon>
        <taxon>Magnoliopsida</taxon>
        <taxon>eudicotyledons</taxon>
        <taxon>Gunneridae</taxon>
        <taxon>Pentapetalae</taxon>
        <taxon>asterids</taxon>
        <taxon>campanulids</taxon>
        <taxon>Asterales</taxon>
        <taxon>Asteraceae</taxon>
        <taxon>Asteroideae</taxon>
        <taxon>Anthemideae</taxon>
        <taxon>Anthemidinae</taxon>
        <taxon>Tanacetum</taxon>
    </lineage>
</organism>